<evidence type="ECO:0000256" key="1">
    <source>
        <dbReference type="ARBA" id="ARBA00009175"/>
    </source>
</evidence>
<dbReference type="InterPro" id="IPR005950">
    <property type="entry name" value="ModA"/>
</dbReference>
<dbReference type="PANTHER" id="PTHR30632:SF14">
    <property type="entry name" value="TUNGSTATE_MOLYBDATE_CHROMATE-BINDING PROTEIN MODA"/>
    <property type="match status" value="1"/>
</dbReference>
<dbReference type="InterPro" id="IPR050682">
    <property type="entry name" value="ModA/WtpA"/>
</dbReference>
<dbReference type="InterPro" id="IPR044084">
    <property type="entry name" value="AvModA-like_subst-bd"/>
</dbReference>
<comment type="caution">
    <text evidence="4">The sequence shown here is derived from an EMBL/GenBank/DDBJ whole genome shotgun (WGS) entry which is preliminary data.</text>
</comment>
<keyword evidence="2" id="KW-0479">Metal-binding</keyword>
<keyword evidence="5" id="KW-1185">Reference proteome</keyword>
<evidence type="ECO:0000256" key="2">
    <source>
        <dbReference type="ARBA" id="ARBA00022723"/>
    </source>
</evidence>
<reference evidence="4 5" key="1">
    <citation type="submission" date="2021-02" db="EMBL/GenBank/DDBJ databases">
        <title>Activity-based single-cell genomes from oceanic crustal fluid captures similar information to metagenomic and metatranscriptomic surveys with orders of magnitude less sampling.</title>
        <authorList>
            <person name="D'Angelo T.S."/>
            <person name="Orcutt B.N."/>
        </authorList>
    </citation>
    <scope>NUCLEOTIDE SEQUENCE [LARGE SCALE GENOMIC DNA]</scope>
    <source>
        <strain evidence="4">AH-315-G02</strain>
    </source>
</reference>
<proteinExistence type="inferred from homology"/>
<dbReference type="Proteomes" id="UP000717534">
    <property type="component" value="Unassembled WGS sequence"/>
</dbReference>
<dbReference type="PIRSF" id="PIRSF004846">
    <property type="entry name" value="ModA"/>
    <property type="match status" value="1"/>
</dbReference>
<protein>
    <submittedName>
        <fullName evidence="4">Molybdate ABC transporter substrate-binding protein</fullName>
    </submittedName>
</protein>
<keyword evidence="3" id="KW-0732">Signal</keyword>
<dbReference type="NCBIfam" id="TIGR01256">
    <property type="entry name" value="modA"/>
    <property type="match status" value="1"/>
</dbReference>
<sequence length="244" mass="26759">MTKFLIIFLFFFPSLLLADAYPPLRVAVAANFINAMETIAPPFTAKYDIKIQPAYGSSGKLYAQMTNGAPYDLFFSADHNRPKLLHEQGICEKPFAYASGSVVLWSWDTEITGDSWQEVLLAGKGKIAIANPATAPYGTKGFEAIQKAGLVDTVNSRLVYGQSVGQTFVFVQTGNTQMGFIALSQALSKQGQKGKHWVILEAENIDQWGCVNQKSKNKTAAEHLLSFLSTDDTKKTLSSLGYKQ</sequence>
<accession>A0ABS3AVX9</accession>
<organism evidence="4 5">
    <name type="scientific">Desulfotalea psychrophila</name>
    <dbReference type="NCBI Taxonomy" id="84980"/>
    <lineage>
        <taxon>Bacteria</taxon>
        <taxon>Pseudomonadati</taxon>
        <taxon>Thermodesulfobacteriota</taxon>
        <taxon>Desulfobulbia</taxon>
        <taxon>Desulfobulbales</taxon>
        <taxon>Desulfocapsaceae</taxon>
        <taxon>Desulfotalea</taxon>
    </lineage>
</organism>
<evidence type="ECO:0000256" key="3">
    <source>
        <dbReference type="ARBA" id="ARBA00022729"/>
    </source>
</evidence>
<dbReference type="Gene3D" id="3.40.190.10">
    <property type="entry name" value="Periplasmic binding protein-like II"/>
    <property type="match status" value="2"/>
</dbReference>
<dbReference type="CDD" id="cd13539">
    <property type="entry name" value="PBP2_AvModA"/>
    <property type="match status" value="1"/>
</dbReference>
<dbReference type="PANTHER" id="PTHR30632">
    <property type="entry name" value="MOLYBDATE-BINDING PERIPLASMIC PROTEIN"/>
    <property type="match status" value="1"/>
</dbReference>
<dbReference type="SUPFAM" id="SSF53850">
    <property type="entry name" value="Periplasmic binding protein-like II"/>
    <property type="match status" value="1"/>
</dbReference>
<evidence type="ECO:0000313" key="4">
    <source>
        <dbReference type="EMBL" id="MBN4068928.1"/>
    </source>
</evidence>
<evidence type="ECO:0000313" key="5">
    <source>
        <dbReference type="Proteomes" id="UP000717534"/>
    </source>
</evidence>
<comment type="similarity">
    <text evidence="1">Belongs to the bacterial solute-binding protein ModA family.</text>
</comment>
<dbReference type="EMBL" id="JAFITO010000084">
    <property type="protein sequence ID" value="MBN4068928.1"/>
    <property type="molecule type" value="Genomic_DNA"/>
</dbReference>
<gene>
    <name evidence="4" type="primary">modA</name>
    <name evidence="4" type="ORF">JYU06_05355</name>
</gene>
<name>A0ABS3AVX9_9BACT</name>
<dbReference type="Pfam" id="PF13531">
    <property type="entry name" value="SBP_bac_11"/>
    <property type="match status" value="1"/>
</dbReference>